<dbReference type="InParanoid" id="D8R7E4"/>
<evidence type="ECO:0000313" key="2">
    <source>
        <dbReference type="Proteomes" id="UP000001514"/>
    </source>
</evidence>
<dbReference type="Proteomes" id="UP000001514">
    <property type="component" value="Unassembled WGS sequence"/>
</dbReference>
<reference evidence="1 2" key="1">
    <citation type="journal article" date="2011" name="Science">
        <title>The Selaginella genome identifies genetic changes associated with the evolution of vascular plants.</title>
        <authorList>
            <person name="Banks J.A."/>
            <person name="Nishiyama T."/>
            <person name="Hasebe M."/>
            <person name="Bowman J.L."/>
            <person name="Gribskov M."/>
            <person name="dePamphilis C."/>
            <person name="Albert V.A."/>
            <person name="Aono N."/>
            <person name="Aoyama T."/>
            <person name="Ambrose B.A."/>
            <person name="Ashton N.W."/>
            <person name="Axtell M.J."/>
            <person name="Barker E."/>
            <person name="Barker M.S."/>
            <person name="Bennetzen J.L."/>
            <person name="Bonawitz N.D."/>
            <person name="Chapple C."/>
            <person name="Cheng C."/>
            <person name="Correa L.G."/>
            <person name="Dacre M."/>
            <person name="DeBarry J."/>
            <person name="Dreyer I."/>
            <person name="Elias M."/>
            <person name="Engstrom E.M."/>
            <person name="Estelle M."/>
            <person name="Feng L."/>
            <person name="Finet C."/>
            <person name="Floyd S.K."/>
            <person name="Frommer W.B."/>
            <person name="Fujita T."/>
            <person name="Gramzow L."/>
            <person name="Gutensohn M."/>
            <person name="Harholt J."/>
            <person name="Hattori M."/>
            <person name="Heyl A."/>
            <person name="Hirai T."/>
            <person name="Hiwatashi Y."/>
            <person name="Ishikawa M."/>
            <person name="Iwata M."/>
            <person name="Karol K.G."/>
            <person name="Koehler B."/>
            <person name="Kolukisaoglu U."/>
            <person name="Kubo M."/>
            <person name="Kurata T."/>
            <person name="Lalonde S."/>
            <person name="Li K."/>
            <person name="Li Y."/>
            <person name="Litt A."/>
            <person name="Lyons E."/>
            <person name="Manning G."/>
            <person name="Maruyama T."/>
            <person name="Michael T.P."/>
            <person name="Mikami K."/>
            <person name="Miyazaki S."/>
            <person name="Morinaga S."/>
            <person name="Murata T."/>
            <person name="Mueller-Roeber B."/>
            <person name="Nelson D.R."/>
            <person name="Obara M."/>
            <person name="Oguri Y."/>
            <person name="Olmstead R.G."/>
            <person name="Onodera N."/>
            <person name="Petersen B.L."/>
            <person name="Pils B."/>
            <person name="Prigge M."/>
            <person name="Rensing S.A."/>
            <person name="Riano-Pachon D.M."/>
            <person name="Roberts A.W."/>
            <person name="Sato Y."/>
            <person name="Scheller H.V."/>
            <person name="Schulz B."/>
            <person name="Schulz C."/>
            <person name="Shakirov E.V."/>
            <person name="Shibagaki N."/>
            <person name="Shinohara N."/>
            <person name="Shippen D.E."/>
            <person name="Soerensen I."/>
            <person name="Sotooka R."/>
            <person name="Sugimoto N."/>
            <person name="Sugita M."/>
            <person name="Sumikawa N."/>
            <person name="Tanurdzic M."/>
            <person name="Theissen G."/>
            <person name="Ulvskov P."/>
            <person name="Wakazuki S."/>
            <person name="Weng J.K."/>
            <person name="Willats W.W."/>
            <person name="Wipf D."/>
            <person name="Wolf P.G."/>
            <person name="Yang L."/>
            <person name="Zimmer A.D."/>
            <person name="Zhu Q."/>
            <person name="Mitros T."/>
            <person name="Hellsten U."/>
            <person name="Loque D."/>
            <person name="Otillar R."/>
            <person name="Salamov A."/>
            <person name="Schmutz J."/>
            <person name="Shapiro H."/>
            <person name="Lindquist E."/>
            <person name="Lucas S."/>
            <person name="Rokhsar D."/>
            <person name="Grigoriev I.V."/>
        </authorList>
    </citation>
    <scope>NUCLEOTIDE SEQUENCE [LARGE SCALE GENOMIC DNA]</scope>
</reference>
<sequence length="366" mass="40540">MASENDSSLTNVLATASGGRALRGFKVSGKEPGPVLSTHVLQVPSKIAIRGPVEPQKNETLNFSSIEDYNTFQEKLSTQGWTLAAKVGVSLGKLTMKLQGDYSEEEKEKCKKEVHKKVRTVIVTESLYVPMKCFQIPQLQMTLTDEAKADARRVTGATEATGFLEKYSSYVYAGLYHVGGVLFKEVNVTSSQEVNACLLMRRGLRKLEISGEVSYSSPFFDGKAEGKFSQISDTESSEFANSSLQFETSKVTVRVWGATSLETKDEFLKKLDADHAAWAIIDKDIDQVKDLVGIWELMAIDRDLKKPALEICKQWHTTSNGEVAELASSKSDEDKDRSKWLQSLLDRAKAFQDAIQKEITPSTGDK</sequence>
<dbReference type="AlphaFoldDB" id="D8R7E4"/>
<dbReference type="STRING" id="88036.D8R7E4"/>
<protein>
    <recommendedName>
        <fullName evidence="3">MACPF domain-containing protein</fullName>
    </recommendedName>
</protein>
<name>D8R7E4_SELML</name>
<keyword evidence="2" id="KW-1185">Reference proteome</keyword>
<dbReference type="eggNOG" id="ENOG502S8MV">
    <property type="taxonomic scope" value="Eukaryota"/>
</dbReference>
<accession>D8R7E4</accession>
<dbReference type="KEGG" id="smo:SELMODRAFT_408163"/>
<gene>
    <name evidence="1" type="ORF">SELMODRAFT_408163</name>
</gene>
<dbReference type="EMBL" id="GL377573">
    <property type="protein sequence ID" value="EFJ31873.1"/>
    <property type="molecule type" value="Genomic_DNA"/>
</dbReference>
<organism evidence="2">
    <name type="scientific">Selaginella moellendorffii</name>
    <name type="common">Spikemoss</name>
    <dbReference type="NCBI Taxonomy" id="88036"/>
    <lineage>
        <taxon>Eukaryota</taxon>
        <taxon>Viridiplantae</taxon>
        <taxon>Streptophyta</taxon>
        <taxon>Embryophyta</taxon>
        <taxon>Tracheophyta</taxon>
        <taxon>Lycopodiopsida</taxon>
        <taxon>Selaginellales</taxon>
        <taxon>Selaginellaceae</taxon>
        <taxon>Selaginella</taxon>
    </lineage>
</organism>
<evidence type="ECO:0008006" key="3">
    <source>
        <dbReference type="Google" id="ProtNLM"/>
    </source>
</evidence>
<dbReference type="Gramene" id="EFJ31873">
    <property type="protein sequence ID" value="EFJ31873"/>
    <property type="gene ID" value="SELMODRAFT_408163"/>
</dbReference>
<evidence type="ECO:0000313" key="1">
    <source>
        <dbReference type="EMBL" id="EFJ31873.1"/>
    </source>
</evidence>
<proteinExistence type="predicted"/>
<dbReference type="HOGENOM" id="CLU_843069_0_0_1"/>